<accession>A0A9E8MXJ5</accession>
<dbReference type="Proteomes" id="UP001164705">
    <property type="component" value="Chromosome"/>
</dbReference>
<evidence type="ECO:0000313" key="2">
    <source>
        <dbReference type="Proteomes" id="UP001164705"/>
    </source>
</evidence>
<sequence>MDSFAIEFEANYNGEINPIVQTSNSSNSTNACGVGNNLPTIITINDPSPANWITNPGALDVTLECANASELEDAQALAPIASCSGLTPIKTAGPFVPNNSSCSTNGSYTNTWTFTDACGNSIANYVQIITLNDTTGPDLSNCTVTSETLECAGTDNEAVADAWNANNITALQTCGTDACDADATNTVTSDYDFNNLSSTCGLGGTITVIYTVADDCGNTTNLTATLTLEDTIGPDLSNCTVTSETLECAGTDNEAVADAWNANNITAPETCGTDACDADATNTVTSDYDFNNLSTTCGLGGTITVIYTVADDCGNTTNLTATLTLEDTIGPDLSNCTVTSETLECAGTDNEAVADAWNANNITAPETCGTDACDADATNTVTSDYDFNNLSTTCGLGGTITVIYTVADDCGNTTNLTATLTLEDTIGPDLSNCTVTSETLECAGTDNEAVADAWNANNITALQTCGTDACDADATNTVTSDYDFNNLSTTCGLGGTITVIYTVADDCGNTTNLTATLTLEDTIGPDLSNCTVTSETLECAGTDNEAVADAWNANNITAPETCGTDACDADATNTVTSDYDFNNLSTTCGLGGTITVIYTVADDCGNTTNLTATLTLEDTIGPDLSNCTVTSETLECAGTDNESVADAWNANNITAPETCGTDACDADATNTVTSDYDFNNLSTTCGLGGTITVIYTVADDCGNTTNLTATLTLEDTIGPDLSNCTVTSETLECAGTDNEAVADAWNANNITAPETCGTDACDADATNTVTSDYDFNNLSSTCGLGGTITVIYTVADDCGNTTNLTATLTLEDTIGPDLSNCTVTSETLECAGTDNEAVADAWNANNITAPETCGTDACDADATNTVTSDYDFNNLSTTCGLGGTITVIYTVADDCGNTTNLTATLTLEDTIGPDLSNCTVTSETLECAGTDNEAVADAWNANNITALQTCGTDACDADATNTVTSDYDFNNLSTTCGLGGTITVIYTVADDCGNTTNLTATLTLEDTIGPDLSNCTVTSEALECAGTDNEAVADAWNANNITAPETCGTDACDADATNTVTSDYDFNNLSTTCGLGGTITVIYTVADDCGNTTNLTATLTLEDTIGPDLSNCTVTSETLECAGTDNEAVADAWNANNITALQTCGTDACDADATNTVTSDYDFNNLSTTCGLGGTITVIYTVADDCGNTTNLTATLTLEDTIGPDLSNCTVTSETLECAGTDNEAVADAWNANNITALQTCGTDACDADATNTVTSDYDFNNLSTTCGLGGTITVIYTVADDCGNTTNLTATLTLEDTIGPDLSNCTVTSETLECAGTDNEAVADAWNANNITALQTCGTDACDADATNTVTSDYDFNNLSTTCGLGGTITVIYTVADDCGNTTNLTATLTLEDTIGPDLSNCTVTSETLECAGTDNEAVADAWNANNITAPETCGTDACDADATNTVTSDYDFNNLSTTCGLGGTITVIYTVADDCGNTTNLTATLTLEDTTGPTLVTNIETESSVACSDIPEPPTLEFADACSDSAITVSLEETNTNTGDGQDYQIIWEWTATDSCNNSNVFTQILNVITENVITDFADERCTDDGIIDLFQYLPANADTSIAWTVEQGTVTLNTNGTFDPLELEVGIYIFSYTIPSEYCSETIRVTIDINADCIVLPCGSESFKVSKAVTPNGDGFNDLFAVQGLAKCGFIIDLTIFNRYGGIIFESKNYQNDWDGSSIKSSVGPANKLPNGTYYYVIILRDSGLDPITGPLYLGTK</sequence>
<dbReference type="Pfam" id="PF13585">
    <property type="entry name" value="CHU_C"/>
    <property type="match status" value="1"/>
</dbReference>
<evidence type="ECO:0000313" key="1">
    <source>
        <dbReference type="EMBL" id="WAC02851.1"/>
    </source>
</evidence>
<dbReference type="InterPro" id="IPR026341">
    <property type="entry name" value="T9SS_type_B"/>
</dbReference>
<organism evidence="1 2">
    <name type="scientific">Lacinutrix neustonica</name>
    <dbReference type="NCBI Taxonomy" id="2980107"/>
    <lineage>
        <taxon>Bacteria</taxon>
        <taxon>Pseudomonadati</taxon>
        <taxon>Bacteroidota</taxon>
        <taxon>Flavobacteriia</taxon>
        <taxon>Flavobacteriales</taxon>
        <taxon>Flavobacteriaceae</taxon>
        <taxon>Lacinutrix</taxon>
    </lineage>
</organism>
<dbReference type="RefSeq" id="WP_267677451.1">
    <property type="nucleotide sequence ID" value="NZ_CP113088.1"/>
</dbReference>
<reference evidence="1" key="1">
    <citation type="submission" date="2022-11" db="EMBL/GenBank/DDBJ databases">
        <title>Lacinutrix neustonica HL-RS19T sp. nov., isolated from the surface microlayer sample of brackish Lake Shihwa.</title>
        <authorList>
            <person name="Choi J.Y."/>
            <person name="Hwang C.Y."/>
        </authorList>
    </citation>
    <scope>NUCLEOTIDE SEQUENCE</scope>
    <source>
        <strain evidence="1">HL-RS19</strain>
    </source>
</reference>
<dbReference type="EMBL" id="CP113088">
    <property type="protein sequence ID" value="WAC02851.1"/>
    <property type="molecule type" value="Genomic_DNA"/>
</dbReference>
<gene>
    <name evidence="1" type="ORF">N7U66_04245</name>
</gene>
<dbReference type="NCBIfam" id="TIGR04131">
    <property type="entry name" value="Bac_Flav_CTERM"/>
    <property type="match status" value="1"/>
</dbReference>
<proteinExistence type="predicted"/>
<name>A0A9E8MXJ5_9FLAO</name>
<protein>
    <submittedName>
        <fullName evidence="1">Gliding motility-associated C-terminal domain-containing protein</fullName>
    </submittedName>
</protein>
<keyword evidence="2" id="KW-1185">Reference proteome</keyword>
<dbReference type="KEGG" id="lnu:N7U66_04245"/>